<feature type="transmembrane region" description="Helical" evidence="6">
    <location>
        <begin position="125"/>
        <end position="142"/>
    </location>
</feature>
<comment type="caution">
    <text evidence="7">The sequence shown here is derived from an EMBL/GenBank/DDBJ whole genome shotgun (WGS) entry which is preliminary data.</text>
</comment>
<dbReference type="Pfam" id="PF01943">
    <property type="entry name" value="Polysacc_synt"/>
    <property type="match status" value="1"/>
</dbReference>
<evidence type="ECO:0000313" key="8">
    <source>
        <dbReference type="Proteomes" id="UP000177171"/>
    </source>
</evidence>
<evidence type="ECO:0000256" key="4">
    <source>
        <dbReference type="ARBA" id="ARBA00022989"/>
    </source>
</evidence>
<dbReference type="PANTHER" id="PTHR30250:SF11">
    <property type="entry name" value="O-ANTIGEN TRANSPORTER-RELATED"/>
    <property type="match status" value="1"/>
</dbReference>
<proteinExistence type="predicted"/>
<feature type="transmembrane region" description="Helical" evidence="6">
    <location>
        <begin position="48"/>
        <end position="71"/>
    </location>
</feature>
<feature type="transmembrane region" description="Helical" evidence="6">
    <location>
        <begin position="324"/>
        <end position="343"/>
    </location>
</feature>
<feature type="transmembrane region" description="Helical" evidence="6">
    <location>
        <begin position="242"/>
        <end position="260"/>
    </location>
</feature>
<evidence type="ECO:0000256" key="1">
    <source>
        <dbReference type="ARBA" id="ARBA00004651"/>
    </source>
</evidence>
<accession>A0A1G2LPN2</accession>
<dbReference type="AlphaFoldDB" id="A0A1G2LPN2"/>
<comment type="subcellular location">
    <subcellularLocation>
        <location evidence="1">Cell membrane</location>
        <topology evidence="1">Multi-pass membrane protein</topology>
    </subcellularLocation>
</comment>
<organism evidence="7 8">
    <name type="scientific">Candidatus Sungbacteria bacterium RIFCSPLOWO2_12_FULL_41_11</name>
    <dbReference type="NCBI Taxonomy" id="1802286"/>
    <lineage>
        <taxon>Bacteria</taxon>
        <taxon>Candidatus Sungiibacteriota</taxon>
    </lineage>
</organism>
<feature type="transmembrane region" description="Helical" evidence="6">
    <location>
        <begin position="148"/>
        <end position="171"/>
    </location>
</feature>
<evidence type="ECO:0008006" key="9">
    <source>
        <dbReference type="Google" id="ProtNLM"/>
    </source>
</evidence>
<feature type="transmembrane region" description="Helical" evidence="6">
    <location>
        <begin position="183"/>
        <end position="203"/>
    </location>
</feature>
<evidence type="ECO:0000256" key="6">
    <source>
        <dbReference type="SAM" id="Phobius"/>
    </source>
</evidence>
<name>A0A1G2LPN2_9BACT</name>
<dbReference type="InterPro" id="IPR002797">
    <property type="entry name" value="Polysacc_synth"/>
</dbReference>
<keyword evidence="3 6" id="KW-0812">Transmembrane</keyword>
<keyword evidence="2" id="KW-1003">Cell membrane</keyword>
<sequence>MLVARNDVKKVFGQSLGLLKLLREKFLQFLSWSEKYTRMDMVYFVESGFWVTVGQVVASGTSFALALAFANLLPQEIYGQYKYVLGLAGLLGALTLTGLETSVVQAVARGFEGALKTAFWENLKWSAVFIAVAFSMSFYYYFFHGDQLLAISFLIIAIFVPFISSANLYLPFLNGKKEFRTKVVYEAFSKIFFGIFIVSAILFSGRIAVLIIAYFSAQFITAIFFYWRALKKYRPNREIDPGLIRYAGHLSVLNILDIIASNLDKVLVFNYLGAIPLAVYSFAIGVPEQTKPFLKGLTNIILPRFSERTESDIRANLANKILKLFIFNLVIVMAYIALAPFFYRAFFPAYGESVLYSQIFSLSMLAGSITPIEIFLLAKKKIKEQYVIRLSVSIFQIAAVAVLTVWMGLLGLILARVITRFFVTFINVFIYIRMPKEL</sequence>
<feature type="transmembrane region" description="Helical" evidence="6">
    <location>
        <begin position="83"/>
        <end position="104"/>
    </location>
</feature>
<keyword evidence="4 6" id="KW-1133">Transmembrane helix</keyword>
<reference evidence="7 8" key="1">
    <citation type="journal article" date="2016" name="Nat. Commun.">
        <title>Thousands of microbial genomes shed light on interconnected biogeochemical processes in an aquifer system.</title>
        <authorList>
            <person name="Anantharaman K."/>
            <person name="Brown C.T."/>
            <person name="Hug L.A."/>
            <person name="Sharon I."/>
            <person name="Castelle C.J."/>
            <person name="Probst A.J."/>
            <person name="Thomas B.C."/>
            <person name="Singh A."/>
            <person name="Wilkins M.J."/>
            <person name="Karaoz U."/>
            <person name="Brodie E.L."/>
            <person name="Williams K.H."/>
            <person name="Hubbard S.S."/>
            <person name="Banfield J.F."/>
        </authorList>
    </citation>
    <scope>NUCLEOTIDE SEQUENCE [LARGE SCALE GENOMIC DNA]</scope>
</reference>
<evidence type="ECO:0000313" key="7">
    <source>
        <dbReference type="EMBL" id="OHA13566.1"/>
    </source>
</evidence>
<keyword evidence="5 6" id="KW-0472">Membrane</keyword>
<evidence type="ECO:0000256" key="5">
    <source>
        <dbReference type="ARBA" id="ARBA00023136"/>
    </source>
</evidence>
<dbReference type="PANTHER" id="PTHR30250">
    <property type="entry name" value="PST FAMILY PREDICTED COLANIC ACID TRANSPORTER"/>
    <property type="match status" value="1"/>
</dbReference>
<dbReference type="EMBL" id="MHQY01000023">
    <property type="protein sequence ID" value="OHA13566.1"/>
    <property type="molecule type" value="Genomic_DNA"/>
</dbReference>
<feature type="transmembrane region" description="Helical" evidence="6">
    <location>
        <begin position="413"/>
        <end position="432"/>
    </location>
</feature>
<feature type="transmembrane region" description="Helical" evidence="6">
    <location>
        <begin position="390"/>
        <end position="407"/>
    </location>
</feature>
<feature type="transmembrane region" description="Helical" evidence="6">
    <location>
        <begin position="209"/>
        <end position="230"/>
    </location>
</feature>
<dbReference type="Proteomes" id="UP000177171">
    <property type="component" value="Unassembled WGS sequence"/>
</dbReference>
<evidence type="ECO:0000256" key="2">
    <source>
        <dbReference type="ARBA" id="ARBA00022475"/>
    </source>
</evidence>
<dbReference type="InterPro" id="IPR050833">
    <property type="entry name" value="Poly_Biosynth_Transport"/>
</dbReference>
<feature type="transmembrane region" description="Helical" evidence="6">
    <location>
        <begin position="266"/>
        <end position="286"/>
    </location>
</feature>
<dbReference type="GO" id="GO:0005886">
    <property type="term" value="C:plasma membrane"/>
    <property type="evidence" value="ECO:0007669"/>
    <property type="project" value="UniProtKB-SubCell"/>
</dbReference>
<feature type="transmembrane region" description="Helical" evidence="6">
    <location>
        <begin position="355"/>
        <end position="378"/>
    </location>
</feature>
<protein>
    <recommendedName>
        <fullName evidence="9">Polysaccharide biosynthesis protein C-terminal domain-containing protein</fullName>
    </recommendedName>
</protein>
<evidence type="ECO:0000256" key="3">
    <source>
        <dbReference type="ARBA" id="ARBA00022692"/>
    </source>
</evidence>
<gene>
    <name evidence="7" type="ORF">A3G49_00460</name>
</gene>